<dbReference type="InterPro" id="IPR035965">
    <property type="entry name" value="PAS-like_dom_sf"/>
</dbReference>
<dbReference type="PROSITE" id="PS50112">
    <property type="entry name" value="PAS"/>
    <property type="match status" value="1"/>
</dbReference>
<dbReference type="InterPro" id="IPR013656">
    <property type="entry name" value="PAS_4"/>
</dbReference>
<dbReference type="Proteomes" id="UP000189739">
    <property type="component" value="Unassembled WGS sequence"/>
</dbReference>
<feature type="domain" description="PAC" evidence="3">
    <location>
        <begin position="211"/>
        <end position="265"/>
    </location>
</feature>
<evidence type="ECO:0000259" key="3">
    <source>
        <dbReference type="PROSITE" id="PS50113"/>
    </source>
</evidence>
<name>A0A1S9P7N9_9SPHI</name>
<evidence type="ECO:0000259" key="2">
    <source>
        <dbReference type="PROSITE" id="PS50112"/>
    </source>
</evidence>
<dbReference type="PROSITE" id="PS50113">
    <property type="entry name" value="PAC"/>
    <property type="match status" value="1"/>
</dbReference>
<proteinExistence type="predicted"/>
<dbReference type="InterPro" id="IPR000014">
    <property type="entry name" value="PAS"/>
</dbReference>
<keyword evidence="5" id="KW-1185">Reference proteome</keyword>
<sequence length="442" mass="48487">MTNNKGLTPGQLLTILQNSTDATAIYSNADLTIAFVNQAMLKIWGKDATVNGLRFEDALPEMTGQPFTQLLKNVWATGQTYEAKGTPAQIMVDGHLQTFYFDFTYRPMLDDEGKTYALLHTAVEVSARIALQQAERRLQQLVSSSPVGMCIIDGQDLVIETANEQMLVIWGRTREEVIGKKLMDVFPDLEGQPFPQLLRDVLNTGRSLAIKETPADIAGTDGSPRKIYIDLGYEPLEDSQGNITSILATVTDITAIVENRKLLEASEALLKDLNEELAAANEEYMATNDELQALNEEYTSVNEELTAANEQLDEIGRELQNANQKLNASNAGLRLENEVLLLSEARALALFADAPVAIGLLTGHSLVVESANGKLLELWGKTARVIGLPLAQALPELEGQPFLDLLQDVLTDGKPYYGDEAKALIEQNGELVSIYFNLFTSP</sequence>
<dbReference type="InterPro" id="IPR000700">
    <property type="entry name" value="PAS-assoc_C"/>
</dbReference>
<evidence type="ECO:0000313" key="5">
    <source>
        <dbReference type="Proteomes" id="UP000189739"/>
    </source>
</evidence>
<dbReference type="OrthoDB" id="9813151at2"/>
<organism evidence="4 5">
    <name type="scientific">Mucilaginibacter pedocola</name>
    <dbReference type="NCBI Taxonomy" id="1792845"/>
    <lineage>
        <taxon>Bacteria</taxon>
        <taxon>Pseudomonadati</taxon>
        <taxon>Bacteroidota</taxon>
        <taxon>Sphingobacteriia</taxon>
        <taxon>Sphingobacteriales</taxon>
        <taxon>Sphingobacteriaceae</taxon>
        <taxon>Mucilaginibacter</taxon>
    </lineage>
</organism>
<dbReference type="PANTHER" id="PTHR44757:SF2">
    <property type="entry name" value="BIOFILM ARCHITECTURE MAINTENANCE PROTEIN MBAA"/>
    <property type="match status" value="1"/>
</dbReference>
<evidence type="ECO:0008006" key="6">
    <source>
        <dbReference type="Google" id="ProtNLM"/>
    </source>
</evidence>
<keyword evidence="1" id="KW-0175">Coiled coil</keyword>
<dbReference type="NCBIfam" id="TIGR00229">
    <property type="entry name" value="sensory_box"/>
    <property type="match status" value="1"/>
</dbReference>
<dbReference type="Gene3D" id="3.30.450.20">
    <property type="entry name" value="PAS domain"/>
    <property type="match status" value="3"/>
</dbReference>
<dbReference type="PANTHER" id="PTHR44757">
    <property type="entry name" value="DIGUANYLATE CYCLASE DGCP"/>
    <property type="match status" value="1"/>
</dbReference>
<accession>A0A1S9P7N9</accession>
<dbReference type="Pfam" id="PF08448">
    <property type="entry name" value="PAS_4"/>
    <property type="match status" value="2"/>
</dbReference>
<protein>
    <recommendedName>
        <fullName evidence="6">PAS domain-containing protein</fullName>
    </recommendedName>
</protein>
<feature type="coiled-coil region" evidence="1">
    <location>
        <begin position="256"/>
        <end position="332"/>
    </location>
</feature>
<evidence type="ECO:0000256" key="1">
    <source>
        <dbReference type="SAM" id="Coils"/>
    </source>
</evidence>
<reference evidence="4 5" key="1">
    <citation type="submission" date="2016-07" db="EMBL/GenBank/DDBJ databases">
        <title>Genomic analysis of zinc-resistant bacterium Mucilaginibacter pedocola TBZ30.</title>
        <authorList>
            <person name="Huang J."/>
            <person name="Tang J."/>
        </authorList>
    </citation>
    <scope>NUCLEOTIDE SEQUENCE [LARGE SCALE GENOMIC DNA]</scope>
    <source>
        <strain evidence="4 5">TBZ30</strain>
    </source>
</reference>
<dbReference type="InterPro" id="IPR052155">
    <property type="entry name" value="Biofilm_reg_signaling"/>
</dbReference>
<gene>
    <name evidence="4" type="ORF">BC343_15510</name>
</gene>
<dbReference type="CDD" id="cd00130">
    <property type="entry name" value="PAS"/>
    <property type="match status" value="1"/>
</dbReference>
<dbReference type="SMART" id="SM00091">
    <property type="entry name" value="PAS"/>
    <property type="match status" value="3"/>
</dbReference>
<dbReference type="RefSeq" id="WP_078350819.1">
    <property type="nucleotide sequence ID" value="NZ_MBTF01000037.1"/>
</dbReference>
<dbReference type="EMBL" id="MBTF01000037">
    <property type="protein sequence ID" value="OOQ56949.1"/>
    <property type="molecule type" value="Genomic_DNA"/>
</dbReference>
<feature type="domain" description="PAS" evidence="2">
    <location>
        <begin position="134"/>
        <end position="205"/>
    </location>
</feature>
<dbReference type="AlphaFoldDB" id="A0A1S9P7N9"/>
<comment type="caution">
    <text evidence="4">The sequence shown here is derived from an EMBL/GenBank/DDBJ whole genome shotgun (WGS) entry which is preliminary data.</text>
</comment>
<dbReference type="SUPFAM" id="SSF55785">
    <property type="entry name" value="PYP-like sensor domain (PAS domain)"/>
    <property type="match status" value="3"/>
</dbReference>
<dbReference type="STRING" id="1792845.BC343_15510"/>
<evidence type="ECO:0000313" key="4">
    <source>
        <dbReference type="EMBL" id="OOQ56949.1"/>
    </source>
</evidence>